<dbReference type="PANTHER" id="PTHR30329">
    <property type="entry name" value="STATOR ELEMENT OF FLAGELLAR MOTOR COMPLEX"/>
    <property type="match status" value="1"/>
</dbReference>
<keyword evidence="2 8" id="KW-0732">Signal</keyword>
<keyword evidence="3 8" id="KW-0472">Membrane</keyword>
<evidence type="ECO:0000256" key="9">
    <source>
        <dbReference type="SAM" id="MobiDB-lite"/>
    </source>
</evidence>
<evidence type="ECO:0000256" key="3">
    <source>
        <dbReference type="ARBA" id="ARBA00023136"/>
    </source>
</evidence>
<keyword evidence="1 8" id="KW-0132">Cell division</keyword>
<gene>
    <name evidence="8 12" type="primary">pal</name>
    <name evidence="12" type="ORF">FOZ76_01770</name>
</gene>
<reference evidence="12 13" key="1">
    <citation type="submission" date="2019-07" db="EMBL/GenBank/DDBJ databases">
        <title>Qingshengfaniella alkalisoli gen. nov., sp. nov., isolated from saline soil.</title>
        <authorList>
            <person name="Xu L."/>
            <person name="Huang X.-X."/>
            <person name="Sun J.-Q."/>
        </authorList>
    </citation>
    <scope>NUCLEOTIDE SEQUENCE [LARGE SCALE GENOMIC DNA]</scope>
    <source>
        <strain evidence="12 13">DSM 27279</strain>
    </source>
</reference>
<evidence type="ECO:0000259" key="11">
    <source>
        <dbReference type="PROSITE" id="PS51123"/>
    </source>
</evidence>
<dbReference type="InterPro" id="IPR014169">
    <property type="entry name" value="Pal_lipo_C"/>
</dbReference>
<dbReference type="CDD" id="cd07185">
    <property type="entry name" value="OmpA_C-like"/>
    <property type="match status" value="1"/>
</dbReference>
<dbReference type="GO" id="GO:0009279">
    <property type="term" value="C:cell outer membrane"/>
    <property type="evidence" value="ECO:0007669"/>
    <property type="project" value="UniProtKB-SubCell"/>
</dbReference>
<dbReference type="HAMAP" id="MF_02204">
    <property type="entry name" value="Pal"/>
    <property type="match status" value="1"/>
</dbReference>
<dbReference type="Proteomes" id="UP000318405">
    <property type="component" value="Unassembled WGS sequence"/>
</dbReference>
<comment type="subcellular location">
    <subcellularLocation>
        <location evidence="8">Cell outer membrane</location>
        <topology evidence="8">Lipid-anchor</topology>
    </subcellularLocation>
</comment>
<comment type="similarity">
    <text evidence="8">Belongs to the Pal lipoprotein family.</text>
</comment>
<sequence>MTNRFLKAFAVVGFSAALAACGSSVPLDDSAGAGAGGGTAGGTVSGVGAGSSGQYDPFNPSSPLYQQRSVYFDFDSYSVNQQYRPVVEMHAQYLSGNPQQQVTIEGNTDERGSSEYNLALGQRRSEAVRQMLMLLGVRDNQVEAISFGKERPRATGTSESDYAENRRADFAYRR</sequence>
<feature type="signal peptide" evidence="10">
    <location>
        <begin position="1"/>
        <end position="19"/>
    </location>
</feature>
<feature type="domain" description="OmpA-like" evidence="11">
    <location>
        <begin position="59"/>
        <end position="174"/>
    </location>
</feature>
<keyword evidence="5 8" id="KW-0998">Cell outer membrane</keyword>
<dbReference type="InterPro" id="IPR039001">
    <property type="entry name" value="Pal"/>
</dbReference>
<keyword evidence="13" id="KW-1185">Reference proteome</keyword>
<proteinExistence type="inferred from homology"/>
<dbReference type="NCBIfam" id="TIGR02802">
    <property type="entry name" value="Pal_lipo"/>
    <property type="match status" value="1"/>
</dbReference>
<dbReference type="InterPro" id="IPR006665">
    <property type="entry name" value="OmpA-like"/>
</dbReference>
<evidence type="ECO:0000256" key="10">
    <source>
        <dbReference type="SAM" id="SignalP"/>
    </source>
</evidence>
<dbReference type="PANTHER" id="PTHR30329:SF21">
    <property type="entry name" value="LIPOPROTEIN YIAD-RELATED"/>
    <property type="match status" value="1"/>
</dbReference>
<feature type="region of interest" description="Disordered" evidence="9">
    <location>
        <begin position="151"/>
        <end position="174"/>
    </location>
</feature>
<evidence type="ECO:0000313" key="13">
    <source>
        <dbReference type="Proteomes" id="UP000318405"/>
    </source>
</evidence>
<feature type="chain" id="PRO_5022086158" description="Peptidoglycan-associated lipoprotein" evidence="10">
    <location>
        <begin position="20"/>
        <end position="174"/>
    </location>
</feature>
<dbReference type="PROSITE" id="PS51257">
    <property type="entry name" value="PROKAR_LIPOPROTEIN"/>
    <property type="match status" value="1"/>
</dbReference>
<comment type="subunit">
    <text evidence="8">The Tol-Pal system is composed of five core proteins: the inner membrane proteins TolA, TolQ and TolR, the periplasmic protein TolB and the outer membrane protein Pal. They form a network linking the inner and outer membranes and the peptidoglycan layer.</text>
</comment>
<comment type="caution">
    <text evidence="12">The sequence shown here is derived from an EMBL/GenBank/DDBJ whole genome shotgun (WGS) entry which is preliminary data.</text>
</comment>
<feature type="compositionally biased region" description="Basic and acidic residues" evidence="9">
    <location>
        <begin position="163"/>
        <end position="174"/>
    </location>
</feature>
<name>A0A556B0Z0_9BURK</name>
<evidence type="ECO:0000256" key="8">
    <source>
        <dbReference type="HAMAP-Rule" id="MF_02204"/>
    </source>
</evidence>
<comment type="function">
    <text evidence="8">Part of the Tol-Pal system, which plays a role in outer membrane invagination during cell division and is important for maintaining outer membrane integrity.</text>
</comment>
<evidence type="ECO:0000256" key="1">
    <source>
        <dbReference type="ARBA" id="ARBA00022618"/>
    </source>
</evidence>
<dbReference type="InterPro" id="IPR006664">
    <property type="entry name" value="OMP_bac"/>
</dbReference>
<dbReference type="Gene3D" id="3.30.1330.60">
    <property type="entry name" value="OmpA-like domain"/>
    <property type="match status" value="1"/>
</dbReference>
<evidence type="ECO:0000313" key="12">
    <source>
        <dbReference type="EMBL" id="TSH98868.1"/>
    </source>
</evidence>
<evidence type="ECO:0000256" key="2">
    <source>
        <dbReference type="ARBA" id="ARBA00022729"/>
    </source>
</evidence>
<protein>
    <recommendedName>
        <fullName evidence="8">Peptidoglycan-associated lipoprotein</fullName>
        <shortName evidence="8">PAL</shortName>
    </recommendedName>
</protein>
<evidence type="ECO:0000256" key="4">
    <source>
        <dbReference type="ARBA" id="ARBA00023139"/>
    </source>
</evidence>
<organism evidence="12 13">
    <name type="scientific">Verticiella sediminum</name>
    <dbReference type="NCBI Taxonomy" id="1247510"/>
    <lineage>
        <taxon>Bacteria</taxon>
        <taxon>Pseudomonadati</taxon>
        <taxon>Pseudomonadota</taxon>
        <taxon>Betaproteobacteria</taxon>
        <taxon>Burkholderiales</taxon>
        <taxon>Alcaligenaceae</taxon>
        <taxon>Verticiella</taxon>
    </lineage>
</organism>
<dbReference type="GO" id="GO:0051301">
    <property type="term" value="P:cell division"/>
    <property type="evidence" value="ECO:0007669"/>
    <property type="project" value="UniProtKB-UniRule"/>
</dbReference>
<dbReference type="PRINTS" id="PR01021">
    <property type="entry name" value="OMPADOMAIN"/>
</dbReference>
<keyword evidence="6 8" id="KW-0449">Lipoprotein</keyword>
<evidence type="ECO:0000256" key="6">
    <source>
        <dbReference type="ARBA" id="ARBA00023288"/>
    </source>
</evidence>
<dbReference type="InterPro" id="IPR050330">
    <property type="entry name" value="Bact_OuterMem_StrucFunc"/>
</dbReference>
<keyword evidence="7 8" id="KW-0131">Cell cycle</keyword>
<dbReference type="Pfam" id="PF00691">
    <property type="entry name" value="OmpA"/>
    <property type="match status" value="1"/>
</dbReference>
<evidence type="ECO:0000256" key="7">
    <source>
        <dbReference type="ARBA" id="ARBA00023306"/>
    </source>
</evidence>
<dbReference type="PROSITE" id="PS51123">
    <property type="entry name" value="OMPA_2"/>
    <property type="match status" value="1"/>
</dbReference>
<dbReference type="InterPro" id="IPR036737">
    <property type="entry name" value="OmpA-like_sf"/>
</dbReference>
<keyword evidence="4 8" id="KW-0564">Palmitate</keyword>
<dbReference type="OrthoDB" id="9809164at2"/>
<evidence type="ECO:0000256" key="5">
    <source>
        <dbReference type="ARBA" id="ARBA00023237"/>
    </source>
</evidence>
<accession>A0A556B0Z0</accession>
<dbReference type="AlphaFoldDB" id="A0A556B0Z0"/>
<dbReference type="RefSeq" id="WP_143946406.1">
    <property type="nucleotide sequence ID" value="NZ_BAABMB010000001.1"/>
</dbReference>
<dbReference type="SUPFAM" id="SSF103088">
    <property type="entry name" value="OmpA-like"/>
    <property type="match status" value="1"/>
</dbReference>
<dbReference type="EMBL" id="VLTJ01000003">
    <property type="protein sequence ID" value="TSH98868.1"/>
    <property type="molecule type" value="Genomic_DNA"/>
</dbReference>